<keyword evidence="3 6" id="KW-0812">Transmembrane</keyword>
<comment type="caution">
    <text evidence="8">The sequence shown here is derived from an EMBL/GenBank/DDBJ whole genome shotgun (WGS) entry which is preliminary data.</text>
</comment>
<dbReference type="PANTHER" id="PTHR12677:SF59">
    <property type="entry name" value="GOLGI APPARATUS MEMBRANE PROTEIN TVP38-RELATED"/>
    <property type="match status" value="1"/>
</dbReference>
<keyword evidence="2 6" id="KW-1003">Cell membrane</keyword>
<dbReference type="PANTHER" id="PTHR12677">
    <property type="entry name" value="GOLGI APPARATUS MEMBRANE PROTEIN TVP38-RELATED"/>
    <property type="match status" value="1"/>
</dbReference>
<evidence type="ECO:0000256" key="5">
    <source>
        <dbReference type="ARBA" id="ARBA00023136"/>
    </source>
</evidence>
<feature type="transmembrane region" description="Helical" evidence="6">
    <location>
        <begin position="194"/>
        <end position="211"/>
    </location>
</feature>
<evidence type="ECO:0000313" key="8">
    <source>
        <dbReference type="EMBL" id="SER76812.1"/>
    </source>
</evidence>
<dbReference type="OrthoDB" id="2381682at2"/>
<keyword evidence="4 6" id="KW-1133">Transmembrane helix</keyword>
<dbReference type="EMBL" id="FOGV01000005">
    <property type="protein sequence ID" value="SER76812.1"/>
    <property type="molecule type" value="Genomic_DNA"/>
</dbReference>
<reference evidence="9" key="1">
    <citation type="submission" date="2016-10" db="EMBL/GenBank/DDBJ databases">
        <authorList>
            <person name="de Groot N.N."/>
        </authorList>
    </citation>
    <scope>NUCLEOTIDE SEQUENCE [LARGE SCALE GENOMIC DNA]</scope>
    <source>
        <strain evidence="9">10nlg</strain>
    </source>
</reference>
<organism evidence="8 9">
    <name type="scientific">Salisediminibacterium halotolerans</name>
    <dbReference type="NCBI Taxonomy" id="517425"/>
    <lineage>
        <taxon>Bacteria</taxon>
        <taxon>Bacillati</taxon>
        <taxon>Bacillota</taxon>
        <taxon>Bacilli</taxon>
        <taxon>Bacillales</taxon>
        <taxon>Bacillaceae</taxon>
        <taxon>Salisediminibacterium</taxon>
    </lineage>
</organism>
<dbReference type="RefSeq" id="WP_093072274.1">
    <property type="nucleotide sequence ID" value="NZ_FOGV01000005.1"/>
</dbReference>
<evidence type="ECO:0000256" key="1">
    <source>
        <dbReference type="ARBA" id="ARBA00004651"/>
    </source>
</evidence>
<comment type="similarity">
    <text evidence="6">Belongs to the TVP38/TMEM64 family.</text>
</comment>
<name>A0A1H9RVI3_9BACI</name>
<keyword evidence="5 6" id="KW-0472">Membrane</keyword>
<protein>
    <recommendedName>
        <fullName evidence="6">TVP38/TMEM64 family membrane protein</fullName>
    </recommendedName>
</protein>
<keyword evidence="9" id="KW-1185">Reference proteome</keyword>
<feature type="transmembrane region" description="Helical" evidence="6">
    <location>
        <begin position="163"/>
        <end position="187"/>
    </location>
</feature>
<dbReference type="InterPro" id="IPR015414">
    <property type="entry name" value="TMEM64"/>
</dbReference>
<dbReference type="STRING" id="1464123.SAMN05444126_105118"/>
<evidence type="ECO:0000256" key="3">
    <source>
        <dbReference type="ARBA" id="ARBA00022692"/>
    </source>
</evidence>
<evidence type="ECO:0000256" key="6">
    <source>
        <dbReference type="RuleBase" id="RU366058"/>
    </source>
</evidence>
<proteinExistence type="inferred from homology"/>
<dbReference type="InterPro" id="IPR032816">
    <property type="entry name" value="VTT_dom"/>
</dbReference>
<dbReference type="GO" id="GO:0005886">
    <property type="term" value="C:plasma membrane"/>
    <property type="evidence" value="ECO:0007669"/>
    <property type="project" value="UniProtKB-SubCell"/>
</dbReference>
<feature type="domain" description="VTT" evidence="7">
    <location>
        <begin position="64"/>
        <end position="181"/>
    </location>
</feature>
<evidence type="ECO:0000313" key="9">
    <source>
        <dbReference type="Proteomes" id="UP000199318"/>
    </source>
</evidence>
<comment type="subcellular location">
    <subcellularLocation>
        <location evidence="1 6">Cell membrane</location>
        <topology evidence="1 6">Multi-pass membrane protein</topology>
    </subcellularLocation>
</comment>
<gene>
    <name evidence="8" type="ORF">SAMN05444126_105118</name>
</gene>
<feature type="transmembrane region" description="Helical" evidence="6">
    <location>
        <begin position="46"/>
        <end position="76"/>
    </location>
</feature>
<evidence type="ECO:0000256" key="2">
    <source>
        <dbReference type="ARBA" id="ARBA00022475"/>
    </source>
</evidence>
<feature type="transmembrane region" description="Helical" evidence="6">
    <location>
        <begin position="82"/>
        <end position="102"/>
    </location>
</feature>
<dbReference type="AlphaFoldDB" id="A0A1H9RVI3"/>
<sequence length="226" mass="26181">MKPYVLTVITLALAIFVWSQWEWILELRNENIPFFAETLYARWGHGLLFITLPLMVVQNVVTIFPIIVVIIVHYLVFGVWEGFIYSAAGSSLGALYCFYLARTALWRRISSFWQKKEQDLQRILRLLEVYGVWMIVLLRSIPVMPSNLISIAAALSPMPARTYYWSTLIGNMSMVWILSFISMPFWLQGRLDPLYIPVFLLFLSGIGAVFFRTVGLNRSREGTERE</sequence>
<dbReference type="Pfam" id="PF09335">
    <property type="entry name" value="VTT_dom"/>
    <property type="match status" value="1"/>
</dbReference>
<dbReference type="Proteomes" id="UP000199318">
    <property type="component" value="Unassembled WGS sequence"/>
</dbReference>
<evidence type="ECO:0000259" key="7">
    <source>
        <dbReference type="Pfam" id="PF09335"/>
    </source>
</evidence>
<feature type="transmembrane region" description="Helical" evidence="6">
    <location>
        <begin position="6"/>
        <end position="25"/>
    </location>
</feature>
<accession>A0A1H9RVI3</accession>
<evidence type="ECO:0000256" key="4">
    <source>
        <dbReference type="ARBA" id="ARBA00022989"/>
    </source>
</evidence>